<keyword evidence="3" id="KW-0732">Signal</keyword>
<accession>A0A1W0WCX0</accession>
<feature type="compositionally biased region" description="Low complexity" evidence="2">
    <location>
        <begin position="307"/>
        <end position="335"/>
    </location>
</feature>
<dbReference type="EMBL" id="MTYJ01000132">
    <property type="protein sequence ID" value="OQV13007.1"/>
    <property type="molecule type" value="Genomic_DNA"/>
</dbReference>
<dbReference type="SMART" id="SM00020">
    <property type="entry name" value="Tryp_SPc"/>
    <property type="match status" value="1"/>
</dbReference>
<dbReference type="GO" id="GO:0004252">
    <property type="term" value="F:serine-type endopeptidase activity"/>
    <property type="evidence" value="ECO:0007669"/>
    <property type="project" value="InterPro"/>
</dbReference>
<dbReference type="Proteomes" id="UP000192578">
    <property type="component" value="Unassembled WGS sequence"/>
</dbReference>
<keyword evidence="6" id="KW-1185">Reference proteome</keyword>
<feature type="region of interest" description="Disordered" evidence="2">
    <location>
        <begin position="243"/>
        <end position="407"/>
    </location>
</feature>
<dbReference type="PRINTS" id="PR00722">
    <property type="entry name" value="CHYMOTRYPSIN"/>
</dbReference>
<feature type="compositionally biased region" description="Low complexity" evidence="2">
    <location>
        <begin position="128"/>
        <end position="147"/>
    </location>
</feature>
<evidence type="ECO:0000313" key="5">
    <source>
        <dbReference type="EMBL" id="OQV13007.1"/>
    </source>
</evidence>
<feature type="domain" description="Peptidase S1" evidence="4">
    <location>
        <begin position="569"/>
        <end position="788"/>
    </location>
</feature>
<feature type="compositionally biased region" description="Low complexity" evidence="2">
    <location>
        <begin position="360"/>
        <end position="379"/>
    </location>
</feature>
<dbReference type="GO" id="GO:0006508">
    <property type="term" value="P:proteolysis"/>
    <property type="evidence" value="ECO:0007669"/>
    <property type="project" value="InterPro"/>
</dbReference>
<dbReference type="Pfam" id="PF00089">
    <property type="entry name" value="Trypsin"/>
    <property type="match status" value="1"/>
</dbReference>
<evidence type="ECO:0000256" key="3">
    <source>
        <dbReference type="SAM" id="SignalP"/>
    </source>
</evidence>
<dbReference type="SUPFAM" id="SSF50494">
    <property type="entry name" value="Trypsin-like serine proteases"/>
    <property type="match status" value="1"/>
</dbReference>
<gene>
    <name evidence="5" type="ORF">BV898_12762</name>
</gene>
<dbReference type="PROSITE" id="PS50240">
    <property type="entry name" value="TRYPSIN_DOM"/>
    <property type="match status" value="1"/>
</dbReference>
<feature type="region of interest" description="Disordered" evidence="2">
    <location>
        <begin position="128"/>
        <end position="151"/>
    </location>
</feature>
<feature type="region of interest" description="Disordered" evidence="2">
    <location>
        <begin position="451"/>
        <end position="535"/>
    </location>
</feature>
<evidence type="ECO:0000313" key="6">
    <source>
        <dbReference type="Proteomes" id="UP000192578"/>
    </source>
</evidence>
<proteinExistence type="predicted"/>
<dbReference type="CDD" id="cd00190">
    <property type="entry name" value="Tryp_SPc"/>
    <property type="match status" value="1"/>
</dbReference>
<evidence type="ECO:0000259" key="4">
    <source>
        <dbReference type="PROSITE" id="PS50240"/>
    </source>
</evidence>
<feature type="chain" id="PRO_5012438689" evidence="3">
    <location>
        <begin position="25"/>
        <end position="810"/>
    </location>
</feature>
<keyword evidence="1" id="KW-1015">Disulfide bond</keyword>
<protein>
    <submittedName>
        <fullName evidence="5">Serine proteinase stubble</fullName>
    </submittedName>
</protein>
<feature type="compositionally biased region" description="Low complexity" evidence="2">
    <location>
        <begin position="463"/>
        <end position="497"/>
    </location>
</feature>
<dbReference type="InterPro" id="IPR009003">
    <property type="entry name" value="Peptidase_S1_PA"/>
</dbReference>
<feature type="compositionally biased region" description="Pro residues" evidence="2">
    <location>
        <begin position="294"/>
        <end position="306"/>
    </location>
</feature>
<dbReference type="OrthoDB" id="6407006at2759"/>
<dbReference type="InterPro" id="IPR001254">
    <property type="entry name" value="Trypsin_dom"/>
</dbReference>
<evidence type="ECO:0000256" key="2">
    <source>
        <dbReference type="SAM" id="MobiDB-lite"/>
    </source>
</evidence>
<dbReference type="AlphaFoldDB" id="A0A1W0WCX0"/>
<feature type="compositionally biased region" description="Low complexity" evidence="2">
    <location>
        <begin position="515"/>
        <end position="528"/>
    </location>
</feature>
<comment type="caution">
    <text evidence="5">The sequence shown here is derived from an EMBL/GenBank/DDBJ whole genome shotgun (WGS) entry which is preliminary data.</text>
</comment>
<dbReference type="Gene3D" id="2.40.10.10">
    <property type="entry name" value="Trypsin-like serine proteases"/>
    <property type="match status" value="1"/>
</dbReference>
<organism evidence="5 6">
    <name type="scientific">Hypsibius exemplaris</name>
    <name type="common">Freshwater tardigrade</name>
    <dbReference type="NCBI Taxonomy" id="2072580"/>
    <lineage>
        <taxon>Eukaryota</taxon>
        <taxon>Metazoa</taxon>
        <taxon>Ecdysozoa</taxon>
        <taxon>Tardigrada</taxon>
        <taxon>Eutardigrada</taxon>
        <taxon>Parachela</taxon>
        <taxon>Hypsibioidea</taxon>
        <taxon>Hypsibiidae</taxon>
        <taxon>Hypsibius</taxon>
    </lineage>
</organism>
<dbReference type="InterPro" id="IPR018114">
    <property type="entry name" value="TRYPSIN_HIS"/>
</dbReference>
<dbReference type="PANTHER" id="PTHR24253">
    <property type="entry name" value="TRANSMEMBRANE PROTEASE SERINE"/>
    <property type="match status" value="1"/>
</dbReference>
<dbReference type="InterPro" id="IPR043504">
    <property type="entry name" value="Peptidase_S1_PA_chymotrypsin"/>
</dbReference>
<dbReference type="PANTHER" id="PTHR24253:SF176">
    <property type="entry name" value="CORIN, ISOFORM B"/>
    <property type="match status" value="1"/>
</dbReference>
<dbReference type="FunFam" id="2.40.10.10:FF:000068">
    <property type="entry name" value="transmembrane protease serine 2"/>
    <property type="match status" value="1"/>
</dbReference>
<sequence length="810" mass="88672">MRGFFTGGCNWIFMLCWGAIFSAGARDAEDVRSVPLQYVSFSAVPELPFAERLLTYRAGSNVAAGGNQETSKIETLPTSAGDSCPAEAECTFMSNCPTLRRTQPSTRCEVILTPMRAGVAGMRLPGGTCCRRSRSSTSQTSPPGTSQYNSRPLPVLATAINAAAFGGEGADFADPDLMPRGRKKSSSGHLVNFVVPPNAAGTEQYGTGGKIPLKLLPPQKDSISFLAGEAPVSFVTANKVLNGPALQPSGPSSVNGEKAPQFGGGVNPAVDTKNARPNGGMNNPALVGNVRQPPQLPPLQPLPPLPLQQMASPPQQNFVQQSPPQQQSFNVQQQQPGPPLPAPQQPLFSSNQPNVPVPQPFSNNYPPNQPNPQGAYQAPIPTQQSFFNPQPIGPSPQLSFSQQPPQQYLGPVQNIQPNEIRNQNPPIQPQFASMNPQQQLFNPQPQNFPLPQMANPAFPLGPSPSQNPMQNFQPSQQQGPPPQILQQFPLQGQFLPPNQIPINRNDSNLPPPQQLQPQLLPSRASVSQQPPPVPPPNFSAFNSFSSPTNGPATTFCGVKDPTLARSGRILGGHPSEFGAWPWMAVILSSKRLRCGATILNEQFLLTAAHCVYKNYQYGYYQDLNVRIGLSSMDEDDFGRYAPQEVRIQRVFVHPFFNATQSSYDIALIQLASPIVFQPHIKPVCLPSSEHLGEMGTVIGWGKRKETDDRANLPMVLQEVNMPVLYPWQCILELRSNKIYEDIGPHLSQRPILGDDRHRQQGLRLRKANVPGIYTNIFYLKDWIESTVSANWNIFSGHFGFRERSDAFYYR</sequence>
<feature type="compositionally biased region" description="Low complexity" evidence="2">
    <location>
        <begin position="395"/>
        <end position="407"/>
    </location>
</feature>
<evidence type="ECO:0000256" key="1">
    <source>
        <dbReference type="ARBA" id="ARBA00023157"/>
    </source>
</evidence>
<reference evidence="6" key="1">
    <citation type="submission" date="2017-01" db="EMBL/GenBank/DDBJ databases">
        <title>Comparative genomics of anhydrobiosis in the tardigrade Hypsibius dujardini.</title>
        <authorList>
            <person name="Yoshida Y."/>
            <person name="Koutsovoulos G."/>
            <person name="Laetsch D."/>
            <person name="Stevens L."/>
            <person name="Kumar S."/>
            <person name="Horikawa D."/>
            <person name="Ishino K."/>
            <person name="Komine S."/>
            <person name="Tomita M."/>
            <person name="Blaxter M."/>
            <person name="Arakawa K."/>
        </authorList>
    </citation>
    <scope>NUCLEOTIDE SEQUENCE [LARGE SCALE GENOMIC DNA]</scope>
    <source>
        <strain evidence="6">Z151</strain>
    </source>
</reference>
<dbReference type="InterPro" id="IPR001314">
    <property type="entry name" value="Peptidase_S1A"/>
</dbReference>
<name>A0A1W0WCX0_HYPEX</name>
<dbReference type="PROSITE" id="PS00134">
    <property type="entry name" value="TRYPSIN_HIS"/>
    <property type="match status" value="1"/>
</dbReference>
<feature type="signal peptide" evidence="3">
    <location>
        <begin position="1"/>
        <end position="24"/>
    </location>
</feature>